<name>A0A9C6SZY4_BOMTE</name>
<dbReference type="OrthoDB" id="25391at2759"/>
<feature type="coiled-coil region" evidence="1">
    <location>
        <begin position="442"/>
        <end position="534"/>
    </location>
</feature>
<evidence type="ECO:0000256" key="1">
    <source>
        <dbReference type="SAM" id="Coils"/>
    </source>
</evidence>
<protein>
    <submittedName>
        <fullName evidence="4">Centrosomal protein of 152 kDa isoform X1</fullName>
    </submittedName>
</protein>
<gene>
    <name evidence="4" type="primary">LOC100651984</name>
</gene>
<dbReference type="InterPro" id="IPR051235">
    <property type="entry name" value="CEP152/SHC-Transforming"/>
</dbReference>
<keyword evidence="3" id="KW-1185">Reference proteome</keyword>
<accession>A0A9C6SZY4</accession>
<dbReference type="Proteomes" id="UP000835206">
    <property type="component" value="Chromosome 2"/>
</dbReference>
<sequence>MEGPGLSLFLGSENIQLNTNIQDLEEDEEQEDAKQRNKEIKDLLDNAFDDLDDESDTSSINDSHYQDSTKGSEVTNTMLNSPQRIISSKDQTVSQLQKEFGIYDHVKNSNNYDSTIINHRSEIEIAPSISNIQRDFDVYDQTDTPYSKNNKDNDMHNIIAETPYELTRLPNSGFPKDLRTQVEEDYTFNENYSYNYHTPANHYDAQGKNYSNNGYIDGYDNNVQCKQIHEFGGGDNVTSDHINHCYKTSPNGRPTDDGVAYKMAEYDSKEQLEVLYTVRMKEVKRLTEELQQVRLEKEEEKNQLSRKITLLQADIERSNISRNQTQHALVDAKAEIADLHNQITSMNEKNAVLEKTNQNMTEELNVARDSVIELQQKITVLERVQALQANDKTHEKFLKQAQEKHAVEMKNMQIQIDVLTDKLNAKLFNMDSNNHCIWEASYVALENKLADVRRANETLMVEKGDTMNRLAQALEESQTQCRNLMATNNAQQVMQLQAQIKVLTQEREEMQKMIQELQNKLEIAKNDAAQYDSLLATTLEEESDSIRQMKLGDFHNKSKSKPYDDITSKLRGELQRCLAGQAVKRKEITRLENTLSQKEKEIDKALTAADTCRQEASRYAKRVNELEQELKSVLTNEALKANAQIQKLSNHLSDVKKQCESLREEKTKLEQKLKETLAVNEETLIKLHQENINQQEKDTIDEYNKEYLEIHAKAVERVRQEARVEVVQLSVQLEQTQKELDRVKELYIDICSTKEQLISEHKSEIKMLREKYTSLEEREIDIEKYQHDLRAQVKIAEKLTEECDMYRNKVIELEKDLNCERKKKDEYTNKIHQEIEKAKEEALNELRNAHPNQEISVHLPDHCSEHLEKINQLEEDCKRLEDKLHAAVKEHKKVLEYQSALDDAKLKTAQMEISQESWKKKYENAISERNNLITKISKLDSELSSIKRNSKIEDSDDVKLKVSQYQIENEDLKNKCDSLISETSIYKDKIAQLEVELSETKNLIGNFEGRLKKNSEISSNSKCVLEKELSHYKDLATQLSIKINHLKAGRKSNHVMEQRIKQLETDLQGKEEELERLKDFDKIKMERDQFVLKLKNQAKQFEQYVKHQKQVFPELNLSPGSSSDGTDFLKIREVMVKELREEMEQKVHEELKRIEEHDRKKRNELEETYKAVLIQFSKLKNICHEKTQEVENLKVAKERFSQMIETCYKELVAKQLEIEKLQEELKQKESDVDEERNLMAKVMTKWVREIWEVKDKEVEMNEKLQQLQESEENLKTEIKTLKEREKEMKSNIDTLKMKYQSAKKIANNYKEYAVNQEKFSLSEGKRIEEGYKKAMNQLQQKLDAIVSTQEEKLKEIECQYTERIEQMRLTQKYKRDRPIRGVDYQIVTGIYDPR</sequence>
<feature type="region of interest" description="Disordered" evidence="2">
    <location>
        <begin position="49"/>
        <end position="76"/>
    </location>
</feature>
<feature type="coiled-coil region" evidence="1">
    <location>
        <begin position="1053"/>
        <end position="1080"/>
    </location>
</feature>
<feature type="coiled-coil region" evidence="1">
    <location>
        <begin position="1204"/>
        <end position="1298"/>
    </location>
</feature>
<feature type="coiled-coil region" evidence="1">
    <location>
        <begin position="922"/>
        <end position="1010"/>
    </location>
</feature>
<evidence type="ECO:0000313" key="4">
    <source>
        <dbReference type="RefSeq" id="XP_048270266.1"/>
    </source>
</evidence>
<proteinExistence type="predicted"/>
<feature type="coiled-coil region" evidence="1">
    <location>
        <begin position="1140"/>
        <end position="1168"/>
    </location>
</feature>
<feature type="compositionally biased region" description="Polar residues" evidence="2">
    <location>
        <begin position="57"/>
        <end position="76"/>
    </location>
</feature>
<dbReference type="PANTHER" id="PTHR10337">
    <property type="entry name" value="SHC TRANSFORMING PROTEIN"/>
    <property type="match status" value="1"/>
</dbReference>
<feature type="coiled-coil region" evidence="1">
    <location>
        <begin position="581"/>
        <end position="837"/>
    </location>
</feature>
<evidence type="ECO:0000313" key="3">
    <source>
        <dbReference type="Proteomes" id="UP000835206"/>
    </source>
</evidence>
<feature type="coiled-coil region" evidence="1">
    <location>
        <begin position="280"/>
        <end position="377"/>
    </location>
</feature>
<keyword evidence="1" id="KW-0175">Coiled coil</keyword>
<dbReference type="KEGG" id="bter:100651984"/>
<reference evidence="4" key="1">
    <citation type="submission" date="2025-08" db="UniProtKB">
        <authorList>
            <consortium name="RefSeq"/>
        </authorList>
    </citation>
    <scope>IDENTIFICATION</scope>
</reference>
<evidence type="ECO:0000256" key="2">
    <source>
        <dbReference type="SAM" id="MobiDB-lite"/>
    </source>
</evidence>
<dbReference type="PANTHER" id="PTHR10337:SF6">
    <property type="entry name" value="CENTROSOMAL PROTEIN OF 152 KDA"/>
    <property type="match status" value="1"/>
</dbReference>
<feature type="coiled-coil region" evidence="1">
    <location>
        <begin position="863"/>
        <end position="890"/>
    </location>
</feature>
<dbReference type="GeneID" id="100651984"/>
<organism evidence="3 4">
    <name type="scientific">Bombus terrestris</name>
    <name type="common">Buff-tailed bumblebee</name>
    <name type="synonym">Apis terrestris</name>
    <dbReference type="NCBI Taxonomy" id="30195"/>
    <lineage>
        <taxon>Eukaryota</taxon>
        <taxon>Metazoa</taxon>
        <taxon>Ecdysozoa</taxon>
        <taxon>Arthropoda</taxon>
        <taxon>Hexapoda</taxon>
        <taxon>Insecta</taxon>
        <taxon>Pterygota</taxon>
        <taxon>Neoptera</taxon>
        <taxon>Endopterygota</taxon>
        <taxon>Hymenoptera</taxon>
        <taxon>Apocrita</taxon>
        <taxon>Aculeata</taxon>
        <taxon>Apoidea</taxon>
        <taxon>Anthophila</taxon>
        <taxon>Apidae</taxon>
        <taxon>Bombus</taxon>
        <taxon>Bombus</taxon>
    </lineage>
</organism>
<dbReference type="GO" id="GO:0005813">
    <property type="term" value="C:centrosome"/>
    <property type="evidence" value="ECO:0007669"/>
    <property type="project" value="TreeGrafter"/>
</dbReference>
<dbReference type="GO" id="GO:0007099">
    <property type="term" value="P:centriole replication"/>
    <property type="evidence" value="ECO:0007669"/>
    <property type="project" value="TreeGrafter"/>
</dbReference>
<dbReference type="RefSeq" id="XP_048270266.1">
    <property type="nucleotide sequence ID" value="XM_048414309.1"/>
</dbReference>